<gene>
    <name evidence="2" type="ORF">A7U60_g1625</name>
</gene>
<feature type="compositionally biased region" description="Basic residues" evidence="1">
    <location>
        <begin position="27"/>
        <end position="38"/>
    </location>
</feature>
<evidence type="ECO:0000256" key="1">
    <source>
        <dbReference type="SAM" id="MobiDB-lite"/>
    </source>
</evidence>
<protein>
    <submittedName>
        <fullName evidence="2">Uncharacterized protein</fullName>
    </submittedName>
</protein>
<feature type="region of interest" description="Disordered" evidence="1">
    <location>
        <begin position="193"/>
        <end position="278"/>
    </location>
</feature>
<feature type="region of interest" description="Disordered" evidence="1">
    <location>
        <begin position="1"/>
        <end position="48"/>
    </location>
</feature>
<proteinExistence type="predicted"/>
<feature type="compositionally biased region" description="Basic and acidic residues" evidence="1">
    <location>
        <begin position="215"/>
        <end position="229"/>
    </location>
</feature>
<comment type="caution">
    <text evidence="2">The sequence shown here is derived from an EMBL/GenBank/DDBJ whole genome shotgun (WGS) entry which is preliminary data.</text>
</comment>
<name>A0A9Q5NB51_SANBA</name>
<organism evidence="2 3">
    <name type="scientific">Sanghuangporus baumii</name>
    <name type="common">Phellinus baumii</name>
    <dbReference type="NCBI Taxonomy" id="108892"/>
    <lineage>
        <taxon>Eukaryota</taxon>
        <taxon>Fungi</taxon>
        <taxon>Dikarya</taxon>
        <taxon>Basidiomycota</taxon>
        <taxon>Agaricomycotina</taxon>
        <taxon>Agaricomycetes</taxon>
        <taxon>Hymenochaetales</taxon>
        <taxon>Hymenochaetaceae</taxon>
        <taxon>Sanghuangporus</taxon>
    </lineage>
</organism>
<feature type="compositionally biased region" description="Basic and acidic residues" evidence="1">
    <location>
        <begin position="39"/>
        <end position="48"/>
    </location>
</feature>
<dbReference type="Proteomes" id="UP000757232">
    <property type="component" value="Unassembled WGS sequence"/>
</dbReference>
<dbReference type="AlphaFoldDB" id="A0A9Q5NB51"/>
<evidence type="ECO:0000313" key="2">
    <source>
        <dbReference type="EMBL" id="OCB91143.1"/>
    </source>
</evidence>
<sequence length="335" mass="37777">MDNRGINTYDERGRQKSYRESAYQRRERIRRQTSKHRRDPLEPACEARRERIRRQISKHPRDPLEPACKAKCATLMGPWSSDQVEAAIKIQRAYRIHRAILAFTLLEHRIKFSVSQQARTTLSHLRAQAVDIGILGALLDAEPILSQNSRILRKAEAVTNILCRAIDRVALSEKVRGAGVKWVSEMSYGTTGGFDEPISFTESDEEDSSDSDYEDLTHDVCHPKEREMEANNQAGTSEGLDDESKWADVSSPGSDHSGSTEEYYEYGTGVTEDSDEDVSKARRVAIISLCSGPRQKREWISQILTAPPLKKPARRASVSKVPKLFTISEESESEA</sequence>
<evidence type="ECO:0000313" key="3">
    <source>
        <dbReference type="Proteomes" id="UP000757232"/>
    </source>
</evidence>
<reference evidence="2" key="1">
    <citation type="submission" date="2016-06" db="EMBL/GenBank/DDBJ databases">
        <title>Draft Genome sequence of the fungus Inonotus baumii.</title>
        <authorList>
            <person name="Zhu H."/>
            <person name="Lin W."/>
        </authorList>
    </citation>
    <scope>NUCLEOTIDE SEQUENCE</scope>
    <source>
        <strain evidence="2">821</strain>
    </source>
</reference>
<keyword evidence="3" id="KW-1185">Reference proteome</keyword>
<feature type="compositionally biased region" description="Acidic residues" evidence="1">
    <location>
        <begin position="202"/>
        <end position="214"/>
    </location>
</feature>
<dbReference type="EMBL" id="LNZH02000104">
    <property type="protein sequence ID" value="OCB91143.1"/>
    <property type="molecule type" value="Genomic_DNA"/>
</dbReference>
<feature type="compositionally biased region" description="Basic and acidic residues" evidence="1">
    <location>
        <begin position="1"/>
        <end position="26"/>
    </location>
</feature>
<accession>A0A9Q5NB51</accession>